<dbReference type="EMBL" id="NQWI01000009">
    <property type="protein sequence ID" value="PDW04444.1"/>
    <property type="molecule type" value="Genomic_DNA"/>
</dbReference>
<keyword evidence="1" id="KW-0472">Membrane</keyword>
<keyword evidence="1" id="KW-1133">Transmembrane helix</keyword>
<evidence type="ECO:0000313" key="3">
    <source>
        <dbReference type="Proteomes" id="UP000220527"/>
    </source>
</evidence>
<keyword evidence="1" id="KW-0812">Transmembrane</keyword>
<organism evidence="2 3">
    <name type="scientific">Candidatus Viridilinea mediisalina</name>
    <dbReference type="NCBI Taxonomy" id="2024553"/>
    <lineage>
        <taxon>Bacteria</taxon>
        <taxon>Bacillati</taxon>
        <taxon>Chloroflexota</taxon>
        <taxon>Chloroflexia</taxon>
        <taxon>Chloroflexales</taxon>
        <taxon>Chloroflexineae</taxon>
        <taxon>Oscillochloridaceae</taxon>
        <taxon>Candidatus Viridilinea</taxon>
    </lineage>
</organism>
<feature type="transmembrane region" description="Helical" evidence="1">
    <location>
        <begin position="159"/>
        <end position="177"/>
    </location>
</feature>
<proteinExistence type="predicted"/>
<sequence length="694" mass="77867">MLSYLGVLGAYILLALWITWPMPLQFATHYYTSGNNIFYFPTSPDAPKNIWMLWWAGQALATGANPLFTPMIYHPQGLALHLQTYDTVAGIMTFPANLLFGPVAAYNFSALLGFILTGWFGFLLVRPFVQGVAPALLVGTLLTATPYHVAKYDAGQMNFVHMQWLVLFMAVLIHMTISRRWWGVPVAALAFLLLTFSDWYYTLVAVFFALMWGGLNLASRPQRDELFKLYGLSGGLAGLLLLPRLGALRASSGGQDAEASPMWAYYTQGYSADAFGFFFPNALHPLWAVPVERFLINVAPYGISEGSYTAAGWTLAGLALLGVAWYWRQQWQLLVVALIAWLFALGPTLFVLGYETGIAMPYQLLQLVPGLDTARRPNLFGLITIISAAIFAALALARLHEQLRPERYRLVLGLVALIALFELWPPQRVANALDQAPVYQRIAAEGAPGAVVDVPIEGGTDSRTLINQLVHQQPILRGYIARPPHYPTLLYSPLPKQLATFKLWPEADVFALDQVALEGMQCYYQFRYLVFKPALLTKRQHDALRSIVAQLGADPAQPWYADERHHAFRLPLHTDTCTPFVFLGEGWGEPEVHKAQVWRWSEGQSELYIVNPKPEPKRVKLQLLAYTLKHERSVNVYSANKLLTTLTLDERRRWYRLNVELEPGYNQFMLESATSIDPVSGRALGIALKRVEVH</sequence>
<reference evidence="3" key="1">
    <citation type="submission" date="2017-08" db="EMBL/GenBank/DDBJ databases">
        <authorList>
            <person name="Grouzdev D.S."/>
            <person name="Gaisin V.A."/>
            <person name="Rysina M.S."/>
            <person name="Gorlenko V.M."/>
        </authorList>
    </citation>
    <scope>NUCLEOTIDE SEQUENCE [LARGE SCALE GENOMIC DNA]</scope>
    <source>
        <strain evidence="3">Kir15-3F</strain>
    </source>
</reference>
<feature type="transmembrane region" description="Helical" evidence="1">
    <location>
        <begin position="310"/>
        <end position="327"/>
    </location>
</feature>
<protein>
    <recommendedName>
        <fullName evidence="4">Glycosyltransferase RgtA/B/C/D-like domain-containing protein</fullName>
    </recommendedName>
</protein>
<gene>
    <name evidence="2" type="ORF">CJ255_03420</name>
</gene>
<keyword evidence="3" id="KW-1185">Reference proteome</keyword>
<feature type="transmembrane region" description="Helical" evidence="1">
    <location>
        <begin position="408"/>
        <end position="425"/>
    </location>
</feature>
<accession>A0A2A6RMY9</accession>
<feature type="transmembrane region" description="Helical" evidence="1">
    <location>
        <begin position="128"/>
        <end position="147"/>
    </location>
</feature>
<dbReference type="AlphaFoldDB" id="A0A2A6RMY9"/>
<feature type="transmembrane region" description="Helical" evidence="1">
    <location>
        <begin position="189"/>
        <end position="215"/>
    </location>
</feature>
<evidence type="ECO:0000256" key="1">
    <source>
        <dbReference type="SAM" id="Phobius"/>
    </source>
</evidence>
<name>A0A2A6RMY9_9CHLR</name>
<feature type="transmembrane region" description="Helical" evidence="1">
    <location>
        <begin position="379"/>
        <end position="396"/>
    </location>
</feature>
<comment type="caution">
    <text evidence="2">The sequence shown here is derived from an EMBL/GenBank/DDBJ whole genome shotgun (WGS) entry which is preliminary data.</text>
</comment>
<evidence type="ECO:0008006" key="4">
    <source>
        <dbReference type="Google" id="ProtNLM"/>
    </source>
</evidence>
<feature type="transmembrane region" description="Helical" evidence="1">
    <location>
        <begin position="334"/>
        <end position="354"/>
    </location>
</feature>
<feature type="transmembrane region" description="Helical" evidence="1">
    <location>
        <begin position="227"/>
        <end position="246"/>
    </location>
</feature>
<dbReference type="Proteomes" id="UP000220527">
    <property type="component" value="Unassembled WGS sequence"/>
</dbReference>
<feature type="transmembrane region" description="Helical" evidence="1">
    <location>
        <begin position="94"/>
        <end position="122"/>
    </location>
</feature>
<evidence type="ECO:0000313" key="2">
    <source>
        <dbReference type="EMBL" id="PDW04444.1"/>
    </source>
</evidence>
<dbReference type="RefSeq" id="WP_097642699.1">
    <property type="nucleotide sequence ID" value="NZ_NQWI01000009.1"/>
</dbReference>